<dbReference type="PANTHER" id="PTHR30383:SF5">
    <property type="entry name" value="SGNH HYDROLASE-TYPE ESTERASE DOMAIN-CONTAINING PROTEIN"/>
    <property type="match status" value="1"/>
</dbReference>
<keyword evidence="4" id="KW-1185">Reference proteome</keyword>
<sequence>MKKILLSLSALLILAFQLISAQTLPYEQEVKSLSAKIDSVGWSAGGTVFTGSSTIRMWKDLGADFPEHPLINTGFGGSQAKDLQRFLYPLVLRFEPSRVFIYEGDNDIWADVSAQEIIHTFEDILSRIHLANPQTEIYLIGAKPSPSRWEKASSYQEFNKQLKDLSIRKEKVTFVDTWAALTDAEGQPRPELYLKDQLHLNDEGYLIWKDIFRPYFD</sequence>
<dbReference type="InterPro" id="IPR013830">
    <property type="entry name" value="SGNH_hydro"/>
</dbReference>
<protein>
    <submittedName>
        <fullName evidence="3">Lysophospholipase L1</fullName>
    </submittedName>
</protein>
<feature type="chain" id="PRO_5011735193" evidence="1">
    <location>
        <begin position="22"/>
        <end position="217"/>
    </location>
</feature>
<dbReference type="Gene3D" id="3.40.50.1110">
    <property type="entry name" value="SGNH hydrolase"/>
    <property type="match status" value="1"/>
</dbReference>
<feature type="domain" description="SGNH hydrolase-type esterase" evidence="2">
    <location>
        <begin position="54"/>
        <end position="205"/>
    </location>
</feature>
<name>A0A1G6MCL0_9BACT</name>
<dbReference type="PANTHER" id="PTHR30383">
    <property type="entry name" value="THIOESTERASE 1/PROTEASE 1/LYSOPHOSPHOLIPASE L1"/>
    <property type="match status" value="1"/>
</dbReference>
<dbReference type="Proteomes" id="UP000199060">
    <property type="component" value="Unassembled WGS sequence"/>
</dbReference>
<dbReference type="SUPFAM" id="SSF52266">
    <property type="entry name" value="SGNH hydrolase"/>
    <property type="match status" value="1"/>
</dbReference>
<dbReference type="EMBL" id="FNAC01000001">
    <property type="protein sequence ID" value="SDC52685.1"/>
    <property type="molecule type" value="Genomic_DNA"/>
</dbReference>
<evidence type="ECO:0000313" key="4">
    <source>
        <dbReference type="Proteomes" id="UP000199060"/>
    </source>
</evidence>
<dbReference type="STRING" id="686796.SAMN04488104_100194"/>
<dbReference type="InterPro" id="IPR036514">
    <property type="entry name" value="SGNH_hydro_sf"/>
</dbReference>
<feature type="signal peptide" evidence="1">
    <location>
        <begin position="1"/>
        <end position="21"/>
    </location>
</feature>
<dbReference type="InterPro" id="IPR051532">
    <property type="entry name" value="Ester_Hydrolysis_Enzymes"/>
</dbReference>
<accession>A0A1G6MCL0</accession>
<dbReference type="OrthoDB" id="9790057at2"/>
<dbReference type="Pfam" id="PF13472">
    <property type="entry name" value="Lipase_GDSL_2"/>
    <property type="match status" value="1"/>
</dbReference>
<evidence type="ECO:0000256" key="1">
    <source>
        <dbReference type="SAM" id="SignalP"/>
    </source>
</evidence>
<evidence type="ECO:0000313" key="3">
    <source>
        <dbReference type="EMBL" id="SDC52685.1"/>
    </source>
</evidence>
<dbReference type="GO" id="GO:0004622">
    <property type="term" value="F:phosphatidylcholine lysophospholipase activity"/>
    <property type="evidence" value="ECO:0007669"/>
    <property type="project" value="TreeGrafter"/>
</dbReference>
<dbReference type="AlphaFoldDB" id="A0A1G6MCL0"/>
<keyword evidence="1" id="KW-0732">Signal</keyword>
<organism evidence="3 4">
    <name type="scientific">Algoriphagus faecimaris</name>
    <dbReference type="NCBI Taxonomy" id="686796"/>
    <lineage>
        <taxon>Bacteria</taxon>
        <taxon>Pseudomonadati</taxon>
        <taxon>Bacteroidota</taxon>
        <taxon>Cytophagia</taxon>
        <taxon>Cytophagales</taxon>
        <taxon>Cyclobacteriaceae</taxon>
        <taxon>Algoriphagus</taxon>
    </lineage>
</organism>
<evidence type="ECO:0000259" key="2">
    <source>
        <dbReference type="Pfam" id="PF13472"/>
    </source>
</evidence>
<dbReference type="RefSeq" id="WP_087937646.1">
    <property type="nucleotide sequence ID" value="NZ_FNAC01000001.1"/>
</dbReference>
<gene>
    <name evidence="3" type="ORF">SAMN04488104_100194</name>
</gene>
<proteinExistence type="predicted"/>
<reference evidence="4" key="1">
    <citation type="submission" date="2016-10" db="EMBL/GenBank/DDBJ databases">
        <authorList>
            <person name="Varghese N."/>
            <person name="Submissions S."/>
        </authorList>
    </citation>
    <scope>NUCLEOTIDE SEQUENCE [LARGE SCALE GENOMIC DNA]</scope>
    <source>
        <strain evidence="4">DSM 23095</strain>
    </source>
</reference>